<evidence type="ECO:0000313" key="2">
    <source>
        <dbReference type="Proteomes" id="UP000887116"/>
    </source>
</evidence>
<name>A0A8X6FUH1_TRICU</name>
<accession>A0A8X6FUH1</accession>
<reference evidence="1" key="1">
    <citation type="submission" date="2020-07" db="EMBL/GenBank/DDBJ databases">
        <title>Multicomponent nature underlies the extraordinary mechanical properties of spider dragline silk.</title>
        <authorList>
            <person name="Kono N."/>
            <person name="Nakamura H."/>
            <person name="Mori M."/>
            <person name="Yoshida Y."/>
            <person name="Ohtoshi R."/>
            <person name="Malay A.D."/>
            <person name="Moran D.A.P."/>
            <person name="Tomita M."/>
            <person name="Numata K."/>
            <person name="Arakawa K."/>
        </authorList>
    </citation>
    <scope>NUCLEOTIDE SEQUENCE</scope>
</reference>
<protein>
    <submittedName>
        <fullName evidence="1">Uncharacterized protein</fullName>
    </submittedName>
</protein>
<sequence>MLTEDNKWKRVEATNGFLQAYETYGQDRFPMKPKAPLSLRVRLRFPTQHWRRKNNPVIENIQGRQSCESSNKH</sequence>
<dbReference type="Proteomes" id="UP000887116">
    <property type="component" value="Unassembled WGS sequence"/>
</dbReference>
<dbReference type="EMBL" id="BMAO01003703">
    <property type="protein sequence ID" value="GFQ89740.1"/>
    <property type="molecule type" value="Genomic_DNA"/>
</dbReference>
<evidence type="ECO:0000313" key="1">
    <source>
        <dbReference type="EMBL" id="GFQ89740.1"/>
    </source>
</evidence>
<gene>
    <name evidence="1" type="ORF">TNCT_711961</name>
</gene>
<proteinExistence type="predicted"/>
<dbReference type="AlphaFoldDB" id="A0A8X6FUH1"/>
<organism evidence="1 2">
    <name type="scientific">Trichonephila clavata</name>
    <name type="common">Joro spider</name>
    <name type="synonym">Nephila clavata</name>
    <dbReference type="NCBI Taxonomy" id="2740835"/>
    <lineage>
        <taxon>Eukaryota</taxon>
        <taxon>Metazoa</taxon>
        <taxon>Ecdysozoa</taxon>
        <taxon>Arthropoda</taxon>
        <taxon>Chelicerata</taxon>
        <taxon>Arachnida</taxon>
        <taxon>Araneae</taxon>
        <taxon>Araneomorphae</taxon>
        <taxon>Entelegynae</taxon>
        <taxon>Araneoidea</taxon>
        <taxon>Nephilidae</taxon>
        <taxon>Trichonephila</taxon>
    </lineage>
</organism>
<comment type="caution">
    <text evidence="1">The sequence shown here is derived from an EMBL/GenBank/DDBJ whole genome shotgun (WGS) entry which is preliminary data.</text>
</comment>
<keyword evidence="2" id="KW-1185">Reference proteome</keyword>